<comment type="caution">
    <text evidence="1">The sequence shown here is derived from an EMBL/GenBank/DDBJ whole genome shotgun (WGS) entry which is preliminary data.</text>
</comment>
<evidence type="ECO:0000313" key="2">
    <source>
        <dbReference type="Proteomes" id="UP000580891"/>
    </source>
</evidence>
<reference evidence="1 2" key="1">
    <citation type="submission" date="2020-07" db="EMBL/GenBank/DDBJ databases">
        <title>Genomic Encyclopedia of Type Strains, Phase IV (KMG-IV): sequencing the most valuable type-strain genomes for metagenomic binning, comparative biology and taxonomic classification.</title>
        <authorList>
            <person name="Goeker M."/>
        </authorList>
    </citation>
    <scope>NUCLEOTIDE SEQUENCE [LARGE SCALE GENOMIC DNA]</scope>
    <source>
        <strain evidence="1 2">DSM 25220</strain>
    </source>
</reference>
<keyword evidence="2" id="KW-1185">Reference proteome</keyword>
<name>A0A7V9YZ14_9BACL</name>
<dbReference type="EMBL" id="JACDUU010000002">
    <property type="protein sequence ID" value="MBA2870961.1"/>
    <property type="molecule type" value="Genomic_DNA"/>
</dbReference>
<keyword evidence="1" id="KW-0436">Ligase</keyword>
<organism evidence="1 2">
    <name type="scientific">[Anoxybacillus] calidus</name>
    <dbReference type="NCBI Taxonomy" id="575178"/>
    <lineage>
        <taxon>Bacteria</taxon>
        <taxon>Bacillati</taxon>
        <taxon>Bacillota</taxon>
        <taxon>Bacilli</taxon>
        <taxon>Bacillales</taxon>
        <taxon>Anoxybacillaceae</taxon>
        <taxon>Paranoxybacillus</taxon>
    </lineage>
</organism>
<accession>A0A7V9YZ14</accession>
<proteinExistence type="predicted"/>
<dbReference type="AlphaFoldDB" id="A0A7V9YZ14"/>
<evidence type="ECO:0000313" key="1">
    <source>
        <dbReference type="EMBL" id="MBA2870961.1"/>
    </source>
</evidence>
<dbReference type="GO" id="GO:0016874">
    <property type="term" value="F:ligase activity"/>
    <property type="evidence" value="ECO:0007669"/>
    <property type="project" value="UniProtKB-KW"/>
</dbReference>
<dbReference type="Proteomes" id="UP000580891">
    <property type="component" value="Unassembled WGS sequence"/>
</dbReference>
<gene>
    <name evidence="1" type="ORF">HNQ85_001231</name>
</gene>
<protein>
    <submittedName>
        <fullName evidence="1">Acyl-CoA synthetase (AMP-forming)/AMP-acid ligase II</fullName>
    </submittedName>
</protein>
<sequence>MAHEAVFEAAVVAVPHVQWQERQIACKEGKHVTKEERYDFLRPQFANW</sequence>